<dbReference type="STRING" id="437022.CC99x_02018"/>
<protein>
    <submittedName>
        <fullName evidence="9">EamA family transporter</fullName>
    </submittedName>
    <submittedName>
        <fullName evidence="8">S-adenosylmethionine/S-adenosylhomocysteine transporter</fullName>
    </submittedName>
</protein>
<reference evidence="9" key="3">
    <citation type="submission" date="2021-06" db="EMBL/GenBank/DDBJ databases">
        <title>Genomic Description and Analysis of Intracellular Bacteria, Candidatus Berkiella cookevillensis and Candidatus Berkiella aquae.</title>
        <authorList>
            <person name="Kidane D.T."/>
            <person name="Mehari Y.T."/>
            <person name="Rice F.C."/>
            <person name="Arivett B.A."/>
            <person name="Farone A.L."/>
            <person name="Berk S.G."/>
            <person name="Farone M.B."/>
        </authorList>
    </citation>
    <scope>NUCLEOTIDE SEQUENCE</scope>
    <source>
        <strain evidence="9">CC99</strain>
    </source>
</reference>
<dbReference type="EMBL" id="LKHV01000012">
    <property type="protein sequence ID" value="KRG17723.1"/>
    <property type="molecule type" value="Genomic_DNA"/>
</dbReference>
<feature type="transmembrane region" description="Helical" evidence="6">
    <location>
        <begin position="217"/>
        <end position="239"/>
    </location>
</feature>
<keyword evidence="4 6" id="KW-1133">Transmembrane helix</keyword>
<dbReference type="PANTHER" id="PTHR32322">
    <property type="entry name" value="INNER MEMBRANE TRANSPORTER"/>
    <property type="match status" value="1"/>
</dbReference>
<proteinExistence type="predicted"/>
<dbReference type="Proteomes" id="UP000051494">
    <property type="component" value="Unassembled WGS sequence"/>
</dbReference>
<reference evidence="9" key="2">
    <citation type="journal article" date="2016" name="Genome Announc.">
        <title>Draft Genome Sequences of Two Novel Amoeba-Resistant Intranuclear Bacteria, 'Candidatus Berkiella cookevillensis' and 'Candidatus Berkiella aquae'.</title>
        <authorList>
            <person name="Mehari Y.T."/>
            <person name="Arivett B.A."/>
            <person name="Farone A.L."/>
            <person name="Gunderson J.H."/>
            <person name="Farone M.B."/>
        </authorList>
    </citation>
    <scope>NUCLEOTIDE SEQUENCE</scope>
    <source>
        <strain evidence="9">CC99</strain>
    </source>
</reference>
<feature type="domain" description="EamA" evidence="7">
    <location>
        <begin position="3"/>
        <end position="132"/>
    </location>
</feature>
<keyword evidence="5 6" id="KW-0472">Membrane</keyword>
<feature type="transmembrane region" description="Helical" evidence="6">
    <location>
        <begin position="182"/>
        <end position="202"/>
    </location>
</feature>
<dbReference type="PANTHER" id="PTHR32322:SF18">
    <property type="entry name" value="S-ADENOSYLMETHIONINE_S-ADENOSYLHOMOCYSTEINE TRANSPORTER"/>
    <property type="match status" value="1"/>
</dbReference>
<dbReference type="InterPro" id="IPR037185">
    <property type="entry name" value="EmrE-like"/>
</dbReference>
<evidence type="ECO:0000256" key="1">
    <source>
        <dbReference type="ARBA" id="ARBA00004651"/>
    </source>
</evidence>
<name>A0A0Q9YAG8_9GAMM</name>
<keyword evidence="3 6" id="KW-0812">Transmembrane</keyword>
<evidence type="ECO:0000256" key="5">
    <source>
        <dbReference type="ARBA" id="ARBA00023136"/>
    </source>
</evidence>
<dbReference type="RefSeq" id="WP_057625124.1">
    <property type="nucleotide sequence ID" value="NZ_LKHV02000001.1"/>
</dbReference>
<dbReference type="SUPFAM" id="SSF103481">
    <property type="entry name" value="Multidrug resistance efflux transporter EmrE"/>
    <property type="match status" value="2"/>
</dbReference>
<dbReference type="InterPro" id="IPR000620">
    <property type="entry name" value="EamA_dom"/>
</dbReference>
<comment type="caution">
    <text evidence="8">The sequence shown here is derived from an EMBL/GenBank/DDBJ whole genome shotgun (WGS) entry which is preliminary data.</text>
</comment>
<keyword evidence="2" id="KW-1003">Cell membrane</keyword>
<feature type="transmembrane region" description="Helical" evidence="6">
    <location>
        <begin position="146"/>
        <end position="170"/>
    </location>
</feature>
<dbReference type="OrthoDB" id="9812547at2"/>
<evidence type="ECO:0000256" key="3">
    <source>
        <dbReference type="ARBA" id="ARBA00022692"/>
    </source>
</evidence>
<feature type="transmembrane region" description="Helical" evidence="6">
    <location>
        <begin position="30"/>
        <end position="49"/>
    </location>
</feature>
<feature type="domain" description="EamA" evidence="7">
    <location>
        <begin position="151"/>
        <end position="292"/>
    </location>
</feature>
<evidence type="ECO:0000313" key="8">
    <source>
        <dbReference type="EMBL" id="KRG17723.1"/>
    </source>
</evidence>
<evidence type="ECO:0000313" key="10">
    <source>
        <dbReference type="Proteomes" id="UP000051494"/>
    </source>
</evidence>
<dbReference type="EMBL" id="LKHV02000001">
    <property type="protein sequence ID" value="MCS5709507.1"/>
    <property type="molecule type" value="Genomic_DNA"/>
</dbReference>
<sequence length="312" mass="35477">MPWVLVLFALFAGLFTLSKSALEYSEPFFLIGSRMLFAGILLLGHQFLFQRKNIKLKLNHILPLFLLGLVSIYITNIAEIWGLQFMSSSKACLIYSLSPYVAALFAYFMLQERLSLKKWVGLCIGFIGILPILFADYSMQSFSKEIFIFSRGEIALLIAVFASVYGWILLKKIINDFKHSPILANGFAMVIGGTFALFHSYLSGETWSPIPVINAQYAAYIECALWMTLISNIICYNLYGYLLKRFTATFMALAGLVTPLFATFFGWYFLNETITWHYFGSMIIFSIGLIIFYQEELQTNFDAPIEGREANS</sequence>
<feature type="transmembrane region" description="Helical" evidence="6">
    <location>
        <begin position="276"/>
        <end position="293"/>
    </location>
</feature>
<dbReference type="GO" id="GO:0005886">
    <property type="term" value="C:plasma membrane"/>
    <property type="evidence" value="ECO:0007669"/>
    <property type="project" value="UniProtKB-SubCell"/>
</dbReference>
<dbReference type="InterPro" id="IPR050638">
    <property type="entry name" value="AA-Vitamin_Transporters"/>
</dbReference>
<feature type="transmembrane region" description="Helical" evidence="6">
    <location>
        <begin position="61"/>
        <end position="81"/>
    </location>
</feature>
<feature type="transmembrane region" description="Helical" evidence="6">
    <location>
        <begin position="93"/>
        <end position="110"/>
    </location>
</feature>
<organism evidence="8">
    <name type="scientific">Candidatus Berkiella cookevillensis</name>
    <dbReference type="NCBI Taxonomy" id="437022"/>
    <lineage>
        <taxon>Bacteria</taxon>
        <taxon>Pseudomonadati</taxon>
        <taxon>Pseudomonadota</taxon>
        <taxon>Gammaproteobacteria</taxon>
        <taxon>Candidatus Berkiellales</taxon>
        <taxon>Candidatus Berkiellaceae</taxon>
        <taxon>Candidatus Berkiella</taxon>
    </lineage>
</organism>
<accession>A0A0Q9YAG8</accession>
<evidence type="ECO:0000256" key="4">
    <source>
        <dbReference type="ARBA" id="ARBA00022989"/>
    </source>
</evidence>
<feature type="transmembrane region" description="Helical" evidence="6">
    <location>
        <begin position="246"/>
        <end position="270"/>
    </location>
</feature>
<feature type="transmembrane region" description="Helical" evidence="6">
    <location>
        <begin position="119"/>
        <end position="140"/>
    </location>
</feature>
<keyword evidence="10" id="KW-1185">Reference proteome</keyword>
<evidence type="ECO:0000256" key="6">
    <source>
        <dbReference type="SAM" id="Phobius"/>
    </source>
</evidence>
<evidence type="ECO:0000256" key="2">
    <source>
        <dbReference type="ARBA" id="ARBA00022475"/>
    </source>
</evidence>
<evidence type="ECO:0000313" key="9">
    <source>
        <dbReference type="EMBL" id="MCS5709507.1"/>
    </source>
</evidence>
<gene>
    <name evidence="9" type="ORF">CC99x_011435</name>
    <name evidence="8" type="ORF">CC99x_02018</name>
</gene>
<evidence type="ECO:0000259" key="7">
    <source>
        <dbReference type="Pfam" id="PF00892"/>
    </source>
</evidence>
<dbReference type="Pfam" id="PF00892">
    <property type="entry name" value="EamA"/>
    <property type="match status" value="2"/>
</dbReference>
<comment type="subcellular location">
    <subcellularLocation>
        <location evidence="1">Cell membrane</location>
        <topology evidence="1">Multi-pass membrane protein</topology>
    </subcellularLocation>
</comment>
<reference evidence="8" key="1">
    <citation type="submission" date="2015-09" db="EMBL/GenBank/DDBJ databases">
        <title>Draft Genome Sequences of Two Novel Amoeba-resistant Intranuclear Bacteria, Candidatus Berkiella cookevillensis and Candidatus Berkiella aquae.</title>
        <authorList>
            <person name="Mehari Y.T."/>
            <person name="Arivett B.A."/>
            <person name="Farone A.L."/>
            <person name="Gunderson J.H."/>
            <person name="Farone M.B."/>
        </authorList>
    </citation>
    <scope>NUCLEOTIDE SEQUENCE [LARGE SCALE GENOMIC DNA]</scope>
    <source>
        <strain evidence="8">CC99</strain>
    </source>
</reference>
<dbReference type="AlphaFoldDB" id="A0A0Q9YAG8"/>